<comment type="caution">
    <text evidence="1">The sequence shown here is derived from an EMBL/GenBank/DDBJ whole genome shotgun (WGS) entry which is preliminary data.</text>
</comment>
<accession>A0A6G0W0Q2</accession>
<keyword evidence="2" id="KW-1185">Reference proteome</keyword>
<protein>
    <submittedName>
        <fullName evidence="1">Uncharacterized protein</fullName>
    </submittedName>
</protein>
<dbReference type="EMBL" id="VUJU01010601">
    <property type="protein sequence ID" value="KAF0713667.1"/>
    <property type="molecule type" value="Genomic_DNA"/>
</dbReference>
<organism evidence="1 2">
    <name type="scientific">Aphis craccivora</name>
    <name type="common">Cowpea aphid</name>
    <dbReference type="NCBI Taxonomy" id="307492"/>
    <lineage>
        <taxon>Eukaryota</taxon>
        <taxon>Metazoa</taxon>
        <taxon>Ecdysozoa</taxon>
        <taxon>Arthropoda</taxon>
        <taxon>Hexapoda</taxon>
        <taxon>Insecta</taxon>
        <taxon>Pterygota</taxon>
        <taxon>Neoptera</taxon>
        <taxon>Paraneoptera</taxon>
        <taxon>Hemiptera</taxon>
        <taxon>Sternorrhyncha</taxon>
        <taxon>Aphidomorpha</taxon>
        <taxon>Aphidoidea</taxon>
        <taxon>Aphididae</taxon>
        <taxon>Aphidini</taxon>
        <taxon>Aphis</taxon>
        <taxon>Aphis</taxon>
    </lineage>
</organism>
<proteinExistence type="predicted"/>
<sequence length="103" mass="11766">MLQFQTMGVVSDSKMNLVGALGGHFLNFPIVFKSAGKNQKKLRKTGIFTQNHVDKKILEDQKVLKIREMFQYNGGCVKREHKNINLLYQANHKIYSNLDSGPQ</sequence>
<dbReference type="Proteomes" id="UP000478052">
    <property type="component" value="Unassembled WGS sequence"/>
</dbReference>
<evidence type="ECO:0000313" key="2">
    <source>
        <dbReference type="Proteomes" id="UP000478052"/>
    </source>
</evidence>
<name>A0A6G0W0Q2_APHCR</name>
<evidence type="ECO:0000313" key="1">
    <source>
        <dbReference type="EMBL" id="KAF0713667.1"/>
    </source>
</evidence>
<dbReference type="AlphaFoldDB" id="A0A6G0W0Q2"/>
<gene>
    <name evidence="1" type="ORF">FWK35_00030750</name>
</gene>
<reference evidence="1 2" key="1">
    <citation type="submission" date="2019-08" db="EMBL/GenBank/DDBJ databases">
        <title>Whole genome of Aphis craccivora.</title>
        <authorList>
            <person name="Voronova N.V."/>
            <person name="Shulinski R.S."/>
            <person name="Bandarenka Y.V."/>
            <person name="Zhorov D.G."/>
            <person name="Warner D."/>
        </authorList>
    </citation>
    <scope>NUCLEOTIDE SEQUENCE [LARGE SCALE GENOMIC DNA]</scope>
    <source>
        <strain evidence="1">180601</strain>
        <tissue evidence="1">Whole Body</tissue>
    </source>
</reference>